<feature type="domain" description="Rhodopsin" evidence="8">
    <location>
        <begin position="97"/>
        <end position="195"/>
    </location>
</feature>
<dbReference type="STRING" id="42251.A0A2T6ZMW6"/>
<evidence type="ECO:0000259" key="8">
    <source>
        <dbReference type="Pfam" id="PF20684"/>
    </source>
</evidence>
<feature type="transmembrane region" description="Helical" evidence="7">
    <location>
        <begin position="6"/>
        <end position="27"/>
    </location>
</feature>
<keyword evidence="3 7" id="KW-1133">Transmembrane helix</keyword>
<evidence type="ECO:0000256" key="6">
    <source>
        <dbReference type="SAM" id="MobiDB-lite"/>
    </source>
</evidence>
<evidence type="ECO:0000313" key="9">
    <source>
        <dbReference type="EMBL" id="PUU76754.1"/>
    </source>
</evidence>
<comment type="subcellular location">
    <subcellularLocation>
        <location evidence="1">Membrane</location>
        <topology evidence="1">Multi-pass membrane protein</topology>
    </subcellularLocation>
</comment>
<evidence type="ECO:0000256" key="7">
    <source>
        <dbReference type="SAM" id="Phobius"/>
    </source>
</evidence>
<feature type="transmembrane region" description="Helical" evidence="7">
    <location>
        <begin position="142"/>
        <end position="162"/>
    </location>
</feature>
<dbReference type="Proteomes" id="UP000244722">
    <property type="component" value="Unassembled WGS sequence"/>
</dbReference>
<evidence type="ECO:0000256" key="5">
    <source>
        <dbReference type="ARBA" id="ARBA00038359"/>
    </source>
</evidence>
<sequence length="263" mass="29469">MVGALAALVVRVVLIHLVLMNGTNNLSDPRNLSDGERRRREFGSKMVLITRTCYVLFIWFMKFGIVSFYERIVVKLESRRVWLKYLIFGRQVYPDPGEACSSSQAQLYTTGVCNIFTDLILIIYPLPIIFNTGLRLRRKLQIGGLFSLGFFVIIVTIFRLTFVVRNNVLLKWRALFGHIEMLVACFVANAPALYRTIGVRVHITPGTRYSGEVPLGRYCFAANRRGRAGGRGLSATSTEEPEEGEGPVGGGLVCMLAHDRCDA</sequence>
<reference evidence="9 10" key="1">
    <citation type="submission" date="2017-04" db="EMBL/GenBank/DDBJ databases">
        <title>Draft genome sequence of Tuber borchii Vittad., a whitish edible truffle.</title>
        <authorList>
            <consortium name="DOE Joint Genome Institute"/>
            <person name="Murat C."/>
            <person name="Kuo A."/>
            <person name="Barry K.W."/>
            <person name="Clum A."/>
            <person name="Dockter R.B."/>
            <person name="Fauchery L."/>
            <person name="Iotti M."/>
            <person name="Kohler A."/>
            <person name="Labutti K."/>
            <person name="Lindquist E.A."/>
            <person name="Lipzen A."/>
            <person name="Ohm R.A."/>
            <person name="Wang M."/>
            <person name="Grigoriev I.V."/>
            <person name="Zambonelli A."/>
            <person name="Martin F.M."/>
        </authorList>
    </citation>
    <scope>NUCLEOTIDE SEQUENCE [LARGE SCALE GENOMIC DNA]</scope>
    <source>
        <strain evidence="9 10">Tbo3840</strain>
    </source>
</reference>
<dbReference type="AlphaFoldDB" id="A0A2T6ZMW6"/>
<proteinExistence type="inferred from homology"/>
<dbReference type="InterPro" id="IPR052337">
    <property type="entry name" value="SAT4-like"/>
</dbReference>
<feature type="transmembrane region" description="Helical" evidence="7">
    <location>
        <begin position="174"/>
        <end position="194"/>
    </location>
</feature>
<dbReference type="Pfam" id="PF20684">
    <property type="entry name" value="Fung_rhodopsin"/>
    <property type="match status" value="1"/>
</dbReference>
<evidence type="ECO:0000256" key="2">
    <source>
        <dbReference type="ARBA" id="ARBA00022692"/>
    </source>
</evidence>
<evidence type="ECO:0000313" key="10">
    <source>
        <dbReference type="Proteomes" id="UP000244722"/>
    </source>
</evidence>
<comment type="similarity">
    <text evidence="5">Belongs to the SAT4 family.</text>
</comment>
<organism evidence="9 10">
    <name type="scientific">Tuber borchii</name>
    <name type="common">White truffle</name>
    <dbReference type="NCBI Taxonomy" id="42251"/>
    <lineage>
        <taxon>Eukaryota</taxon>
        <taxon>Fungi</taxon>
        <taxon>Dikarya</taxon>
        <taxon>Ascomycota</taxon>
        <taxon>Pezizomycotina</taxon>
        <taxon>Pezizomycetes</taxon>
        <taxon>Pezizales</taxon>
        <taxon>Tuberaceae</taxon>
        <taxon>Tuber</taxon>
    </lineage>
</organism>
<feature type="transmembrane region" description="Helical" evidence="7">
    <location>
        <begin position="107"/>
        <end position="130"/>
    </location>
</feature>
<comment type="caution">
    <text evidence="9">The sequence shown here is derived from an EMBL/GenBank/DDBJ whole genome shotgun (WGS) entry which is preliminary data.</text>
</comment>
<dbReference type="OrthoDB" id="3903189at2759"/>
<keyword evidence="4 7" id="KW-0472">Membrane</keyword>
<evidence type="ECO:0000256" key="3">
    <source>
        <dbReference type="ARBA" id="ARBA00022989"/>
    </source>
</evidence>
<feature type="transmembrane region" description="Helical" evidence="7">
    <location>
        <begin position="48"/>
        <end position="69"/>
    </location>
</feature>
<gene>
    <name evidence="9" type="ORF">B9Z19DRAFT_989308</name>
</gene>
<accession>A0A2T6ZMW6</accession>
<feature type="region of interest" description="Disordered" evidence="6">
    <location>
        <begin position="227"/>
        <end position="247"/>
    </location>
</feature>
<dbReference type="PANTHER" id="PTHR33048">
    <property type="entry name" value="PTH11-LIKE INTEGRAL MEMBRANE PROTEIN (AFU_ORTHOLOGUE AFUA_5G11245)"/>
    <property type="match status" value="1"/>
</dbReference>
<dbReference type="GO" id="GO:0016020">
    <property type="term" value="C:membrane"/>
    <property type="evidence" value="ECO:0007669"/>
    <property type="project" value="UniProtKB-SubCell"/>
</dbReference>
<evidence type="ECO:0000256" key="1">
    <source>
        <dbReference type="ARBA" id="ARBA00004141"/>
    </source>
</evidence>
<keyword evidence="2 7" id="KW-0812">Transmembrane</keyword>
<dbReference type="EMBL" id="NESQ01000177">
    <property type="protein sequence ID" value="PUU76754.1"/>
    <property type="molecule type" value="Genomic_DNA"/>
</dbReference>
<dbReference type="PANTHER" id="PTHR33048:SF19">
    <property type="entry name" value="MEMBRANE PROTEIN PTH11-LIKE, PUTATIVE (AFU_ORTHOLOGUE AFUA_1G14080)-RELATED"/>
    <property type="match status" value="1"/>
</dbReference>
<evidence type="ECO:0000256" key="4">
    <source>
        <dbReference type="ARBA" id="ARBA00023136"/>
    </source>
</evidence>
<name>A0A2T6ZMW6_TUBBO</name>
<dbReference type="InterPro" id="IPR049326">
    <property type="entry name" value="Rhodopsin_dom_fungi"/>
</dbReference>
<protein>
    <recommendedName>
        <fullName evidence="8">Rhodopsin domain-containing protein</fullName>
    </recommendedName>
</protein>
<keyword evidence="10" id="KW-1185">Reference proteome</keyword>